<accession>A0A7L8AKB6</accession>
<dbReference type="KEGG" id="phal:H9I45_07305"/>
<dbReference type="RefSeq" id="WP_088354694.1">
    <property type="nucleotide sequence ID" value="NZ_CP061813.1"/>
</dbReference>
<sequence length="101" mass="12183">MEKIEKYNGNTKVDLGCSEYYYSEFRILFGKYETFSSYIDFEQTPQECKSSSALRSWRKSNFGYELFDFPNEILYVAYFEADNLIIEATQLPYKFIYQRFN</sequence>
<dbReference type="AlphaFoldDB" id="A0A7L8AKB6"/>
<proteinExistence type="predicted"/>
<gene>
    <name evidence="1" type="ORF">H9I45_07305</name>
</gene>
<keyword evidence="2" id="KW-1185">Reference proteome</keyword>
<protein>
    <submittedName>
        <fullName evidence="1">Uncharacterized protein</fullName>
    </submittedName>
</protein>
<reference evidence="1 2" key="1">
    <citation type="journal article" date="2016" name="Int. J. Syst. Evol. Microbiol.">
        <title>Polaribacter haliotis sp. nov., isolated from the gut of abalone Haliotis discus hannai.</title>
        <authorList>
            <person name="Kim Y.O."/>
            <person name="Park I.S."/>
            <person name="Park S."/>
            <person name="Nam B.H."/>
            <person name="Park J.M."/>
            <person name="Kim D.G."/>
            <person name="Yoon J.H."/>
        </authorList>
    </citation>
    <scope>NUCLEOTIDE SEQUENCE [LARGE SCALE GENOMIC DNA]</scope>
    <source>
        <strain evidence="1 2">KCTC 52418</strain>
    </source>
</reference>
<dbReference type="Proteomes" id="UP000516764">
    <property type="component" value="Chromosome"/>
</dbReference>
<name>A0A7L8AKB6_9FLAO</name>
<evidence type="ECO:0000313" key="1">
    <source>
        <dbReference type="EMBL" id="QOD62239.1"/>
    </source>
</evidence>
<evidence type="ECO:0000313" key="2">
    <source>
        <dbReference type="Proteomes" id="UP000516764"/>
    </source>
</evidence>
<organism evidence="1 2">
    <name type="scientific">Polaribacter haliotis</name>
    <dbReference type="NCBI Taxonomy" id="1888915"/>
    <lineage>
        <taxon>Bacteria</taxon>
        <taxon>Pseudomonadati</taxon>
        <taxon>Bacteroidota</taxon>
        <taxon>Flavobacteriia</taxon>
        <taxon>Flavobacteriales</taxon>
        <taxon>Flavobacteriaceae</taxon>
    </lineage>
</organism>
<dbReference type="EMBL" id="CP061813">
    <property type="protein sequence ID" value="QOD62239.1"/>
    <property type="molecule type" value="Genomic_DNA"/>
</dbReference>
<dbReference type="OrthoDB" id="1435261at2"/>